<protein>
    <recommendedName>
        <fullName evidence="3">Outer membrane protein beta-barrel domain-containing protein</fullName>
    </recommendedName>
</protein>
<evidence type="ECO:0008006" key="3">
    <source>
        <dbReference type="Google" id="ProtNLM"/>
    </source>
</evidence>
<name>A0A1G9P2J8_9FLAO</name>
<dbReference type="InterPro" id="IPR046111">
    <property type="entry name" value="DUF6048"/>
</dbReference>
<dbReference type="EMBL" id="FNGV01000003">
    <property type="protein sequence ID" value="SDL93048.1"/>
    <property type="molecule type" value="Genomic_DNA"/>
</dbReference>
<evidence type="ECO:0000313" key="1">
    <source>
        <dbReference type="EMBL" id="SDL93048.1"/>
    </source>
</evidence>
<dbReference type="Pfam" id="PF19515">
    <property type="entry name" value="DUF6048"/>
    <property type="match status" value="1"/>
</dbReference>
<dbReference type="STRING" id="192904.SAMN04488514_103423"/>
<accession>A0A1G9P2J8</accession>
<organism evidence="1 2">
    <name type="scientific">Kriegella aquimaris</name>
    <dbReference type="NCBI Taxonomy" id="192904"/>
    <lineage>
        <taxon>Bacteria</taxon>
        <taxon>Pseudomonadati</taxon>
        <taxon>Bacteroidota</taxon>
        <taxon>Flavobacteriia</taxon>
        <taxon>Flavobacteriales</taxon>
        <taxon>Flavobacteriaceae</taxon>
        <taxon>Kriegella</taxon>
    </lineage>
</organism>
<sequence>MLLLWVPTMAQKDSLNIKNKDSVVYKQAYGIRLGIDLSRPATSFLDDNYTGLEIVGDYRLTQKMYLAAEIGNEKKTIEEDLYDFTASGSYIKLGIDYNTYANWYGENNAIFVGGRYAFGSFSQTLNNSQIFDTNRYWHPNDFATGSSAPMEYKSLSASWIEAVLGIKAELFANIFLGASVRLGALITNKDPDGFRNLFIPGFNRVTDSSIFGVGYNYSLTYFIPLYKKDKKPSKKKELTTE</sequence>
<keyword evidence="2" id="KW-1185">Reference proteome</keyword>
<proteinExistence type="predicted"/>
<reference evidence="2" key="1">
    <citation type="submission" date="2016-10" db="EMBL/GenBank/DDBJ databases">
        <authorList>
            <person name="Varghese N."/>
            <person name="Submissions S."/>
        </authorList>
    </citation>
    <scope>NUCLEOTIDE SEQUENCE [LARGE SCALE GENOMIC DNA]</scope>
    <source>
        <strain evidence="2">DSM 19886</strain>
    </source>
</reference>
<dbReference type="Proteomes" id="UP000199440">
    <property type="component" value="Unassembled WGS sequence"/>
</dbReference>
<dbReference type="AlphaFoldDB" id="A0A1G9P2J8"/>
<evidence type="ECO:0000313" key="2">
    <source>
        <dbReference type="Proteomes" id="UP000199440"/>
    </source>
</evidence>
<gene>
    <name evidence="1" type="ORF">SAMN04488514_103423</name>
</gene>